<dbReference type="InterPro" id="IPR011766">
    <property type="entry name" value="TPP_enzyme_TPP-bd"/>
</dbReference>
<gene>
    <name evidence="7" type="ORF">N1032_12370</name>
</gene>
<sequence length="535" mass="56076">MKVHEVFADALLQHGADVVFGLMGDANLSYLADYRDRGGRFVAAVHEGNAVGMADAWHRRSGRIGVASITHGPALTNSMTSLVEAVRAGSRMVVVTGSTPLEPTHFQRLDLSASALASGAGFEVVTKAQNVVRHLNRALQRTVAENRPIVLDLPIWMIDADAGDQRMISPPQHASPQVPDPDSLDEALGLLSSTPRPVVLAGRGAYDAGAKDALIELAERIGGALATTLWARDLFAGHPSNIGIYGNLAHSVASSAIGEATCVIAFGASLNPLTTYRGELTRGKKIIQVDTDPGRFGWFIGVDEPISGDAKAVAEAMNEALTDAEHEPSTGWISGIQAALAAHDPHDDFRDISGVDTVDMRSASIVLDELLPAQRTVVADVGRYIRGTLPFLAVPEPRNFVGMGAFGSIGLGLAGAIGAAVAASGELTALVVGDGGLMMNFAEFSTAVRERLPLVVLTFDDGAYGAEWDKLVAGGSDPLYSTMVWPDFADLARAFGGQGLTVRTLSDLDGLPTLLEGLAGPLLVDIRLDPAAITV</sequence>
<comment type="caution">
    <text evidence="7">The sequence shown here is derived from an EMBL/GenBank/DDBJ whole genome shotgun (WGS) entry which is preliminary data.</text>
</comment>
<dbReference type="Gene3D" id="3.40.50.970">
    <property type="match status" value="2"/>
</dbReference>
<dbReference type="Pfam" id="PF00205">
    <property type="entry name" value="TPP_enzyme_M"/>
    <property type="match status" value="1"/>
</dbReference>
<keyword evidence="8" id="KW-1185">Reference proteome</keyword>
<keyword evidence="2 3" id="KW-0786">Thiamine pyrophosphate</keyword>
<name>A0ABT2H3L9_9MICO</name>
<dbReference type="PANTHER" id="PTHR18968:SF13">
    <property type="entry name" value="ACETOLACTATE SYNTHASE CATALYTIC SUBUNIT, MITOCHONDRIAL"/>
    <property type="match status" value="1"/>
</dbReference>
<dbReference type="SUPFAM" id="SSF52467">
    <property type="entry name" value="DHS-like NAD/FAD-binding domain"/>
    <property type="match status" value="1"/>
</dbReference>
<dbReference type="InterPro" id="IPR012001">
    <property type="entry name" value="Thiamin_PyroP_enz_TPP-bd_dom"/>
</dbReference>
<evidence type="ECO:0000313" key="8">
    <source>
        <dbReference type="Proteomes" id="UP001165586"/>
    </source>
</evidence>
<protein>
    <submittedName>
        <fullName evidence="7">Thiamine pyrophosphate-binding protein</fullName>
    </submittedName>
</protein>
<dbReference type="RefSeq" id="WP_259539398.1">
    <property type="nucleotide sequence ID" value="NZ_JANLCJ010000004.1"/>
</dbReference>
<dbReference type="Pfam" id="PF02776">
    <property type="entry name" value="TPP_enzyme_N"/>
    <property type="match status" value="1"/>
</dbReference>
<comment type="similarity">
    <text evidence="1 3">Belongs to the TPP enzyme family.</text>
</comment>
<feature type="domain" description="Thiamine pyrophosphate enzyme central" evidence="4">
    <location>
        <begin position="184"/>
        <end position="316"/>
    </location>
</feature>
<reference evidence="7" key="1">
    <citation type="submission" date="2022-08" db="EMBL/GenBank/DDBJ databases">
        <authorList>
            <person name="Deng Y."/>
            <person name="Han X.-F."/>
            <person name="Zhang Y.-Q."/>
        </authorList>
    </citation>
    <scope>NUCLEOTIDE SEQUENCE</scope>
    <source>
        <strain evidence="7">CPCC 203386</strain>
    </source>
</reference>
<dbReference type="InterPro" id="IPR029061">
    <property type="entry name" value="THDP-binding"/>
</dbReference>
<dbReference type="InterPro" id="IPR012000">
    <property type="entry name" value="Thiamin_PyroP_enz_cen_dom"/>
</dbReference>
<evidence type="ECO:0000259" key="4">
    <source>
        <dbReference type="Pfam" id="PF00205"/>
    </source>
</evidence>
<dbReference type="SUPFAM" id="SSF52518">
    <property type="entry name" value="Thiamin diphosphate-binding fold (THDP-binding)"/>
    <property type="match status" value="2"/>
</dbReference>
<feature type="domain" description="Thiamine pyrophosphate enzyme N-terminal TPP-binding" evidence="6">
    <location>
        <begin position="1"/>
        <end position="110"/>
    </location>
</feature>
<proteinExistence type="inferred from homology"/>
<dbReference type="EMBL" id="JANLCJ010000004">
    <property type="protein sequence ID" value="MCS5734534.1"/>
    <property type="molecule type" value="Genomic_DNA"/>
</dbReference>
<evidence type="ECO:0000259" key="5">
    <source>
        <dbReference type="Pfam" id="PF02775"/>
    </source>
</evidence>
<accession>A0ABT2H3L9</accession>
<evidence type="ECO:0000259" key="6">
    <source>
        <dbReference type="Pfam" id="PF02776"/>
    </source>
</evidence>
<evidence type="ECO:0000256" key="3">
    <source>
        <dbReference type="RuleBase" id="RU362132"/>
    </source>
</evidence>
<feature type="domain" description="Thiamine pyrophosphate enzyme TPP-binding" evidence="5">
    <location>
        <begin position="380"/>
        <end position="510"/>
    </location>
</feature>
<dbReference type="PANTHER" id="PTHR18968">
    <property type="entry name" value="THIAMINE PYROPHOSPHATE ENZYMES"/>
    <property type="match status" value="1"/>
</dbReference>
<dbReference type="InterPro" id="IPR029035">
    <property type="entry name" value="DHS-like_NAD/FAD-binding_dom"/>
</dbReference>
<dbReference type="Proteomes" id="UP001165586">
    <property type="component" value="Unassembled WGS sequence"/>
</dbReference>
<dbReference type="Gene3D" id="3.40.50.1220">
    <property type="entry name" value="TPP-binding domain"/>
    <property type="match status" value="1"/>
</dbReference>
<evidence type="ECO:0000256" key="1">
    <source>
        <dbReference type="ARBA" id="ARBA00007812"/>
    </source>
</evidence>
<dbReference type="InterPro" id="IPR045229">
    <property type="entry name" value="TPP_enz"/>
</dbReference>
<dbReference type="CDD" id="cd00568">
    <property type="entry name" value="TPP_enzymes"/>
    <property type="match status" value="1"/>
</dbReference>
<evidence type="ECO:0000313" key="7">
    <source>
        <dbReference type="EMBL" id="MCS5734534.1"/>
    </source>
</evidence>
<evidence type="ECO:0000256" key="2">
    <source>
        <dbReference type="ARBA" id="ARBA00023052"/>
    </source>
</evidence>
<organism evidence="7 8">
    <name type="scientific">Herbiconiux daphne</name>
    <dbReference type="NCBI Taxonomy" id="2970914"/>
    <lineage>
        <taxon>Bacteria</taxon>
        <taxon>Bacillati</taxon>
        <taxon>Actinomycetota</taxon>
        <taxon>Actinomycetes</taxon>
        <taxon>Micrococcales</taxon>
        <taxon>Microbacteriaceae</taxon>
        <taxon>Herbiconiux</taxon>
    </lineage>
</organism>
<dbReference type="Pfam" id="PF02775">
    <property type="entry name" value="TPP_enzyme_C"/>
    <property type="match status" value="1"/>
</dbReference>
<dbReference type="CDD" id="cd07035">
    <property type="entry name" value="TPP_PYR_POX_like"/>
    <property type="match status" value="1"/>
</dbReference>